<gene>
    <name evidence="2" type="ORF">GCM10023215_48890</name>
</gene>
<evidence type="ECO:0000313" key="2">
    <source>
        <dbReference type="EMBL" id="GAA4703583.1"/>
    </source>
</evidence>
<reference evidence="3" key="1">
    <citation type="journal article" date="2019" name="Int. J. Syst. Evol. Microbiol.">
        <title>The Global Catalogue of Microorganisms (GCM) 10K type strain sequencing project: providing services to taxonomists for standard genome sequencing and annotation.</title>
        <authorList>
            <consortium name="The Broad Institute Genomics Platform"/>
            <consortium name="The Broad Institute Genome Sequencing Center for Infectious Disease"/>
            <person name="Wu L."/>
            <person name="Ma J."/>
        </authorList>
    </citation>
    <scope>NUCLEOTIDE SEQUENCE [LARGE SCALE GENOMIC DNA]</scope>
    <source>
        <strain evidence="3">JCM 18055</strain>
    </source>
</reference>
<feature type="domain" description="Elongation factor G-binding protein C-terminal treble-clef zinc-finger" evidence="1">
    <location>
        <begin position="7"/>
        <end position="158"/>
    </location>
</feature>
<organism evidence="2 3">
    <name type="scientific">Pseudonocardia yuanmonensis</name>
    <dbReference type="NCBI Taxonomy" id="1095914"/>
    <lineage>
        <taxon>Bacteria</taxon>
        <taxon>Bacillati</taxon>
        <taxon>Actinomycetota</taxon>
        <taxon>Actinomycetes</taxon>
        <taxon>Pseudonocardiales</taxon>
        <taxon>Pseudonocardiaceae</taxon>
        <taxon>Pseudonocardia</taxon>
    </lineage>
</organism>
<protein>
    <submittedName>
        <fullName evidence="2">FBP domain-containing protein</fullName>
    </submittedName>
</protein>
<comment type="caution">
    <text evidence="2">The sequence shown here is derived from an EMBL/GenBank/DDBJ whole genome shotgun (WGS) entry which is preliminary data.</text>
</comment>
<dbReference type="Pfam" id="PF16571">
    <property type="entry name" value="FBP_C"/>
    <property type="match status" value="1"/>
</dbReference>
<dbReference type="RefSeq" id="WP_345383080.1">
    <property type="nucleotide sequence ID" value="NZ_BAABIC010000019.1"/>
</dbReference>
<evidence type="ECO:0000313" key="3">
    <source>
        <dbReference type="Proteomes" id="UP001500325"/>
    </source>
</evidence>
<accession>A0ABP8XA80</accession>
<dbReference type="EMBL" id="BAABIC010000019">
    <property type="protein sequence ID" value="GAA4703583.1"/>
    <property type="molecule type" value="Genomic_DNA"/>
</dbReference>
<sequence length="160" mass="16809">MTTDTRIRRALANCSKGEAARLALPPDVRDLDLDVLDDVVGFRDAKAPDRAVLLVPGADEPVAILLRAASNAVGATAMCALCRTTHSAGGTTLFTAARRGSRGRDGNTVGTYVCADLGCRHHVCVEKATAALRPAPGMTVDERRAGLRERAAAFVGEVVR</sequence>
<evidence type="ECO:0000259" key="1">
    <source>
        <dbReference type="Pfam" id="PF16571"/>
    </source>
</evidence>
<name>A0ABP8XA80_9PSEU</name>
<proteinExistence type="predicted"/>
<dbReference type="Proteomes" id="UP001500325">
    <property type="component" value="Unassembled WGS sequence"/>
</dbReference>
<dbReference type="InterPro" id="IPR032330">
    <property type="entry name" value="EF-G-binding_C"/>
</dbReference>
<keyword evidence="3" id="KW-1185">Reference proteome</keyword>